<dbReference type="PANTHER" id="PTHR46326">
    <property type="entry name" value="ZINC FINGER PROTEIN ZAT1-RELATED"/>
    <property type="match status" value="1"/>
</dbReference>
<dbReference type="PANTHER" id="PTHR46326:SF2">
    <property type="entry name" value="ZINC FINGER PROTEIN ZAT1-RELATED"/>
    <property type="match status" value="1"/>
</dbReference>
<organism evidence="3 4">
    <name type="scientific">Asparagus officinalis</name>
    <name type="common">Garden asparagus</name>
    <dbReference type="NCBI Taxonomy" id="4686"/>
    <lineage>
        <taxon>Eukaryota</taxon>
        <taxon>Viridiplantae</taxon>
        <taxon>Streptophyta</taxon>
        <taxon>Embryophyta</taxon>
        <taxon>Tracheophyta</taxon>
        <taxon>Spermatophyta</taxon>
        <taxon>Magnoliopsida</taxon>
        <taxon>Liliopsida</taxon>
        <taxon>Asparagales</taxon>
        <taxon>Asparagaceae</taxon>
        <taxon>Asparagoideae</taxon>
        <taxon>Asparagus</taxon>
    </lineage>
</organism>
<dbReference type="AlphaFoldDB" id="A0A5P1E2V7"/>
<dbReference type="GO" id="GO:0006355">
    <property type="term" value="P:regulation of DNA-templated transcription"/>
    <property type="evidence" value="ECO:0007669"/>
    <property type="project" value="InterPro"/>
</dbReference>
<evidence type="ECO:0000259" key="2">
    <source>
        <dbReference type="Pfam" id="PF13912"/>
    </source>
</evidence>
<feature type="domain" description="C2H2-type" evidence="2">
    <location>
        <begin position="30"/>
        <end position="44"/>
    </location>
</feature>
<protein>
    <recommendedName>
        <fullName evidence="2">C2H2-type domain-containing protein</fullName>
    </recommendedName>
</protein>
<dbReference type="Gramene" id="ONK56293">
    <property type="protein sequence ID" value="ONK56293"/>
    <property type="gene ID" value="A4U43_C10F6230"/>
</dbReference>
<sequence length="100" mass="9952">MGSFLDSVESKPPSKSALTPSSKSFTLGIVFSSGQALGGHKRSHVASASAATITIAASSSSNLIAPVAPLIGLDLNLPAPVEDDAEVSAVSDAEFVAARA</sequence>
<dbReference type="Pfam" id="PF13912">
    <property type="entry name" value="zf-C2H2_6"/>
    <property type="match status" value="1"/>
</dbReference>
<feature type="region of interest" description="Disordered" evidence="1">
    <location>
        <begin position="1"/>
        <end position="20"/>
    </location>
</feature>
<evidence type="ECO:0000313" key="4">
    <source>
        <dbReference type="Proteomes" id="UP000243459"/>
    </source>
</evidence>
<evidence type="ECO:0000313" key="3">
    <source>
        <dbReference type="EMBL" id="ONK56293.1"/>
    </source>
</evidence>
<proteinExistence type="predicted"/>
<reference evidence="4" key="1">
    <citation type="journal article" date="2017" name="Nat. Commun.">
        <title>The asparagus genome sheds light on the origin and evolution of a young Y chromosome.</title>
        <authorList>
            <person name="Harkess A."/>
            <person name="Zhou J."/>
            <person name="Xu C."/>
            <person name="Bowers J.E."/>
            <person name="Van der Hulst R."/>
            <person name="Ayyampalayam S."/>
            <person name="Mercati F."/>
            <person name="Riccardi P."/>
            <person name="McKain M.R."/>
            <person name="Kakrana A."/>
            <person name="Tang H."/>
            <person name="Ray J."/>
            <person name="Groenendijk J."/>
            <person name="Arikit S."/>
            <person name="Mathioni S.M."/>
            <person name="Nakano M."/>
            <person name="Shan H."/>
            <person name="Telgmann-Rauber A."/>
            <person name="Kanno A."/>
            <person name="Yue Z."/>
            <person name="Chen H."/>
            <person name="Li W."/>
            <person name="Chen Y."/>
            <person name="Xu X."/>
            <person name="Zhang Y."/>
            <person name="Luo S."/>
            <person name="Chen H."/>
            <person name="Gao J."/>
            <person name="Mao Z."/>
            <person name="Pires J.C."/>
            <person name="Luo M."/>
            <person name="Kudrna D."/>
            <person name="Wing R.A."/>
            <person name="Meyers B.C."/>
            <person name="Yi K."/>
            <person name="Kong H."/>
            <person name="Lavrijsen P."/>
            <person name="Sunseri F."/>
            <person name="Falavigna A."/>
            <person name="Ye Y."/>
            <person name="Leebens-Mack J.H."/>
            <person name="Chen G."/>
        </authorList>
    </citation>
    <scope>NUCLEOTIDE SEQUENCE [LARGE SCALE GENOMIC DNA]</scope>
    <source>
        <strain evidence="4">cv. DH0086</strain>
    </source>
</reference>
<name>A0A5P1E2V7_ASPOF</name>
<evidence type="ECO:0000256" key="1">
    <source>
        <dbReference type="SAM" id="MobiDB-lite"/>
    </source>
</evidence>
<dbReference type="Proteomes" id="UP000243459">
    <property type="component" value="Chromosome 10"/>
</dbReference>
<dbReference type="InterPro" id="IPR044303">
    <property type="entry name" value="ZAT1/4/9"/>
</dbReference>
<gene>
    <name evidence="3" type="ORF">A4U43_C10F6230</name>
</gene>
<keyword evidence="4" id="KW-1185">Reference proteome</keyword>
<dbReference type="InterPro" id="IPR013087">
    <property type="entry name" value="Znf_C2H2_type"/>
</dbReference>
<dbReference type="EMBL" id="CM007390">
    <property type="protein sequence ID" value="ONK56293.1"/>
    <property type="molecule type" value="Genomic_DNA"/>
</dbReference>
<accession>A0A5P1E2V7</accession>